<dbReference type="EMBL" id="JAPDFW010000125">
    <property type="protein sequence ID" value="KAJ5067611.1"/>
    <property type="molecule type" value="Genomic_DNA"/>
</dbReference>
<dbReference type="PANTHER" id="PTHR43558">
    <property type="entry name" value="REDUCTASE, PUTATIVE (AFU_ORTHOLOGUE AFUA_3G10540)-RELATED"/>
    <property type="match status" value="1"/>
</dbReference>
<comment type="caution">
    <text evidence="1">The sequence shown here is derived from an EMBL/GenBank/DDBJ whole genome shotgun (WGS) entry which is preliminary data.</text>
</comment>
<proteinExistence type="predicted"/>
<organism evidence="1 2">
    <name type="scientific">Anaeramoeba ignava</name>
    <name type="common">Anaerobic marine amoeba</name>
    <dbReference type="NCBI Taxonomy" id="1746090"/>
    <lineage>
        <taxon>Eukaryota</taxon>
        <taxon>Metamonada</taxon>
        <taxon>Anaeramoebidae</taxon>
        <taxon>Anaeramoeba</taxon>
    </lineage>
</organism>
<evidence type="ECO:0000313" key="2">
    <source>
        <dbReference type="Proteomes" id="UP001149090"/>
    </source>
</evidence>
<reference evidence="1" key="1">
    <citation type="submission" date="2022-10" db="EMBL/GenBank/DDBJ databases">
        <title>Novel sulphate-reducing endosymbionts in the free-living metamonad Anaeramoeba.</title>
        <authorList>
            <person name="Jerlstrom-Hultqvist J."/>
            <person name="Cepicka I."/>
            <person name="Gallot-Lavallee L."/>
            <person name="Salas-Leiva D."/>
            <person name="Curtis B.A."/>
            <person name="Zahonova K."/>
            <person name="Pipaliya S."/>
            <person name="Dacks J."/>
            <person name="Roger A.J."/>
        </authorList>
    </citation>
    <scope>NUCLEOTIDE SEQUENCE</scope>
    <source>
        <strain evidence="1">BMAN</strain>
    </source>
</reference>
<name>A0A9Q0L766_ANAIG</name>
<dbReference type="InterPro" id="IPR053354">
    <property type="entry name" value="MGDG_epimerase"/>
</dbReference>
<dbReference type="OrthoDB" id="539213at2759"/>
<dbReference type="Pfam" id="PF26128">
    <property type="entry name" value="Gad2"/>
    <property type="match status" value="1"/>
</dbReference>
<evidence type="ECO:0000313" key="1">
    <source>
        <dbReference type="EMBL" id="KAJ5067611.1"/>
    </source>
</evidence>
<gene>
    <name evidence="1" type="ORF">M0811_02799</name>
</gene>
<keyword evidence="2" id="KW-1185">Reference proteome</keyword>
<dbReference type="AlphaFoldDB" id="A0A9Q0L766"/>
<accession>A0A9Q0L766</accession>
<dbReference type="PANTHER" id="PTHR43558:SF6">
    <property type="entry name" value="REDUCTASE, PUTATIVE (AFU_ORTHOLOGUE AFUA_3G10540)-RELATED"/>
    <property type="match status" value="1"/>
</dbReference>
<protein>
    <submittedName>
        <fullName evidence="1">Uncharacterized protein</fullName>
    </submittedName>
</protein>
<sequence>MESPIPNKILTRNENKIPKLTALAAEKVAEVLDNLETIDEYIDLFRNMPTIYMKHVMKYLKLESYLKFIEKKGFEEFNNSKYWNKSLNNTSIYLRKLFANDRDNPVLDDPKIDLIDVFEDVTKFQQKPWDSYEMKIPKLMLFGLKKEMDDQPFVDSYEQFLRNFKIFTESQLDFINWDNVFIAGGAILACLRKVPDEYNQNMNTIRQYFHRISYKASDIDIFIYGLNEKEASEKVARLTKQIIENSIFADDYSVYNSQNTVTIVSNWPFRHLQVILRLYKSPAEVLLGFDVDSCCVGFDGKKVYASPRFLRATTKRYNMVDLTRRSPSYESRLLKYAHRGFCVAIPGFNQSYVDEAIFQKGFHQVQGLAKLLLLDKFPNSEERKNHLIELKRVYYRDYFAEKRKLGIKFDPNAFDLSRIFVPNKSRTNKVTDYESVYIPYGEGINFEANYISRYYFGARSSLKRIHSNWFFYNSAKPKIYSYKGYRRQAFRRYFHNVESPVESRYNDSSFFGYSSYSIQQKLSNLKNLNWITENPGKQKLLSGSFQLPDCDEVEWFSSAYKLK</sequence>
<dbReference type="Proteomes" id="UP001149090">
    <property type="component" value="Unassembled WGS sequence"/>
</dbReference>